<organism evidence="2 3">
    <name type="scientific">Tumebacillus amylolyticus</name>
    <dbReference type="NCBI Taxonomy" id="2801339"/>
    <lineage>
        <taxon>Bacteria</taxon>
        <taxon>Bacillati</taxon>
        <taxon>Bacillota</taxon>
        <taxon>Bacilli</taxon>
        <taxon>Bacillales</taxon>
        <taxon>Alicyclobacillaceae</taxon>
        <taxon>Tumebacillus</taxon>
    </lineage>
</organism>
<feature type="transmembrane region" description="Helical" evidence="1">
    <location>
        <begin position="47"/>
        <end position="67"/>
    </location>
</feature>
<reference evidence="2 3" key="1">
    <citation type="submission" date="2021-01" db="EMBL/GenBank/DDBJ databases">
        <title>Tumebacillus sp. strain ITR2 16S ribosomal RNA gene Genome sequencing and assembly.</title>
        <authorList>
            <person name="Kang M."/>
        </authorList>
    </citation>
    <scope>NUCLEOTIDE SEQUENCE [LARGE SCALE GENOMIC DNA]</scope>
    <source>
        <strain evidence="2 3">ITR2</strain>
    </source>
</reference>
<name>A0ABS1JF19_9BACL</name>
<protein>
    <recommendedName>
        <fullName evidence="4">DUF4175 domain-containing protein</fullName>
    </recommendedName>
</protein>
<comment type="caution">
    <text evidence="2">The sequence shown here is derived from an EMBL/GenBank/DDBJ whole genome shotgun (WGS) entry which is preliminary data.</text>
</comment>
<keyword evidence="1" id="KW-0472">Membrane</keyword>
<evidence type="ECO:0000313" key="2">
    <source>
        <dbReference type="EMBL" id="MBL0388883.1"/>
    </source>
</evidence>
<evidence type="ECO:0008006" key="4">
    <source>
        <dbReference type="Google" id="ProtNLM"/>
    </source>
</evidence>
<evidence type="ECO:0000256" key="1">
    <source>
        <dbReference type="SAM" id="Phobius"/>
    </source>
</evidence>
<keyword evidence="3" id="KW-1185">Reference proteome</keyword>
<gene>
    <name evidence="2" type="ORF">JJB07_20005</name>
</gene>
<dbReference type="Proteomes" id="UP000602284">
    <property type="component" value="Unassembled WGS sequence"/>
</dbReference>
<evidence type="ECO:0000313" key="3">
    <source>
        <dbReference type="Proteomes" id="UP000602284"/>
    </source>
</evidence>
<sequence length="78" mass="8692">MKIGSPVWKMKMRLRRQPWLAAAPILLLLSILLGSLAVQAVKALTLFASLLWLIAGLLGGFWLGRLGQGPRRRKKTRS</sequence>
<dbReference type="EMBL" id="JAEQNB010000007">
    <property type="protein sequence ID" value="MBL0388883.1"/>
    <property type="molecule type" value="Genomic_DNA"/>
</dbReference>
<dbReference type="RefSeq" id="WP_201637882.1">
    <property type="nucleotide sequence ID" value="NZ_JAEQNB010000007.1"/>
</dbReference>
<keyword evidence="1" id="KW-0812">Transmembrane</keyword>
<accession>A0ABS1JF19</accession>
<proteinExistence type="predicted"/>
<keyword evidence="1" id="KW-1133">Transmembrane helix</keyword>